<dbReference type="SUPFAM" id="SSF54001">
    <property type="entry name" value="Cysteine proteinases"/>
    <property type="match status" value="1"/>
</dbReference>
<keyword evidence="3" id="KW-1185">Reference proteome</keyword>
<feature type="domain" description="USP" evidence="1">
    <location>
        <begin position="7"/>
        <end position="310"/>
    </location>
</feature>
<dbReference type="Pfam" id="PF00443">
    <property type="entry name" value="UCH"/>
    <property type="match status" value="1"/>
</dbReference>
<proteinExistence type="predicted"/>
<dbReference type="HOGENOM" id="CLU_008279_10_2_1"/>
<dbReference type="InParanoid" id="A0A0C3DA52"/>
<dbReference type="InterPro" id="IPR028889">
    <property type="entry name" value="USP"/>
</dbReference>
<reference evidence="3" key="2">
    <citation type="submission" date="2015-01" db="EMBL/GenBank/DDBJ databases">
        <title>Evolutionary Origins and Diversification of the Mycorrhizal Mutualists.</title>
        <authorList>
            <consortium name="DOE Joint Genome Institute"/>
            <consortium name="Mycorrhizal Genomics Consortium"/>
            <person name="Kohler A."/>
            <person name="Kuo A."/>
            <person name="Nagy L.G."/>
            <person name="Floudas D."/>
            <person name="Copeland A."/>
            <person name="Barry K.W."/>
            <person name="Cichocki N."/>
            <person name="Veneault-Fourrey C."/>
            <person name="LaButti K."/>
            <person name="Lindquist E.A."/>
            <person name="Lipzen A."/>
            <person name="Lundell T."/>
            <person name="Morin E."/>
            <person name="Murat C."/>
            <person name="Riley R."/>
            <person name="Ohm R."/>
            <person name="Sun H."/>
            <person name="Tunlid A."/>
            <person name="Henrissat B."/>
            <person name="Grigoriev I.V."/>
            <person name="Hibbett D.S."/>
            <person name="Martin F."/>
        </authorList>
    </citation>
    <scope>NUCLEOTIDE SEQUENCE [LARGE SCALE GENOMIC DNA]</scope>
    <source>
        <strain evidence="3">Zn</strain>
    </source>
</reference>
<dbReference type="PROSITE" id="PS50235">
    <property type="entry name" value="USP_3"/>
    <property type="match status" value="1"/>
</dbReference>
<gene>
    <name evidence="2" type="ORF">OIDMADRAFT_166270</name>
</gene>
<dbReference type="EMBL" id="KN832879">
    <property type="protein sequence ID" value="KIM98827.1"/>
    <property type="molecule type" value="Genomic_DNA"/>
</dbReference>
<dbReference type="InterPro" id="IPR050164">
    <property type="entry name" value="Peptidase_C19"/>
</dbReference>
<dbReference type="AlphaFoldDB" id="A0A0C3DA52"/>
<dbReference type="InterPro" id="IPR038765">
    <property type="entry name" value="Papain-like_cys_pep_sf"/>
</dbReference>
<accession>A0A0C3DA52</accession>
<dbReference type="Gene3D" id="3.90.70.10">
    <property type="entry name" value="Cysteine proteinases"/>
    <property type="match status" value="1"/>
</dbReference>
<dbReference type="PROSITE" id="PS00973">
    <property type="entry name" value="USP_2"/>
    <property type="match status" value="1"/>
</dbReference>
<dbReference type="GO" id="GO:0004843">
    <property type="term" value="F:cysteine-type deubiquitinase activity"/>
    <property type="evidence" value="ECO:0007669"/>
    <property type="project" value="InterPro"/>
</dbReference>
<dbReference type="InterPro" id="IPR018200">
    <property type="entry name" value="USP_CS"/>
</dbReference>
<dbReference type="Proteomes" id="UP000054321">
    <property type="component" value="Unassembled WGS sequence"/>
</dbReference>
<dbReference type="CDD" id="cd02257">
    <property type="entry name" value="Peptidase_C19"/>
    <property type="match status" value="1"/>
</dbReference>
<name>A0A0C3DA52_OIDMZ</name>
<protein>
    <recommendedName>
        <fullName evidence="1">USP domain-containing protein</fullName>
    </recommendedName>
</protein>
<organism evidence="2 3">
    <name type="scientific">Oidiodendron maius (strain Zn)</name>
    <dbReference type="NCBI Taxonomy" id="913774"/>
    <lineage>
        <taxon>Eukaryota</taxon>
        <taxon>Fungi</taxon>
        <taxon>Dikarya</taxon>
        <taxon>Ascomycota</taxon>
        <taxon>Pezizomycotina</taxon>
        <taxon>Leotiomycetes</taxon>
        <taxon>Leotiomycetes incertae sedis</taxon>
        <taxon>Myxotrichaceae</taxon>
        <taxon>Oidiodendron</taxon>
    </lineage>
</organism>
<dbReference type="OrthoDB" id="289038at2759"/>
<dbReference type="STRING" id="913774.A0A0C3DA52"/>
<dbReference type="GO" id="GO:0016579">
    <property type="term" value="P:protein deubiquitination"/>
    <property type="evidence" value="ECO:0007669"/>
    <property type="project" value="InterPro"/>
</dbReference>
<reference evidence="2 3" key="1">
    <citation type="submission" date="2014-04" db="EMBL/GenBank/DDBJ databases">
        <authorList>
            <consortium name="DOE Joint Genome Institute"/>
            <person name="Kuo A."/>
            <person name="Martino E."/>
            <person name="Perotto S."/>
            <person name="Kohler A."/>
            <person name="Nagy L.G."/>
            <person name="Floudas D."/>
            <person name="Copeland A."/>
            <person name="Barry K.W."/>
            <person name="Cichocki N."/>
            <person name="Veneault-Fourrey C."/>
            <person name="LaButti K."/>
            <person name="Lindquist E.A."/>
            <person name="Lipzen A."/>
            <person name="Lundell T."/>
            <person name="Morin E."/>
            <person name="Murat C."/>
            <person name="Sun H."/>
            <person name="Tunlid A."/>
            <person name="Henrissat B."/>
            <person name="Grigoriev I.V."/>
            <person name="Hibbett D.S."/>
            <person name="Martin F."/>
            <person name="Nordberg H.P."/>
            <person name="Cantor M.N."/>
            <person name="Hua S.X."/>
        </authorList>
    </citation>
    <scope>NUCLEOTIDE SEQUENCE [LARGE SCALE GENOMIC DNA]</scope>
    <source>
        <strain evidence="2 3">Zn</strain>
    </source>
</reference>
<dbReference type="GO" id="GO:0005829">
    <property type="term" value="C:cytosol"/>
    <property type="evidence" value="ECO:0007669"/>
    <property type="project" value="TreeGrafter"/>
</dbReference>
<sequence>MPSGAQQGMPNLTGSLCYRLSLLQCLLHQPQFVNWIQNFHREEFCVSDDPESCVSCSIRRLTLEYWSVARSSAALTKVLQAMQALFRTLGWKPDVASGHADPDEQATWIFNMMSRELPSSIFSCFKSFSQLSTTSSISCRKCGWESRTSGHDDQSLSIPITPRLPDGTLTMYLDKYMEEVVEGYKCEKCGDSSVKSRALLIGHCPDILTVQLKRFDWDGNKVTTAVRIPTSLSLDNYRDDGNDCRLLYELAAVIKHAGSGGFGHYICDAKAGDGEWYCFDDDRRSSSSVMEATSSSKMGFTPYILFFRRKLE</sequence>
<dbReference type="GO" id="GO:0005634">
    <property type="term" value="C:nucleus"/>
    <property type="evidence" value="ECO:0007669"/>
    <property type="project" value="TreeGrafter"/>
</dbReference>
<evidence type="ECO:0000313" key="2">
    <source>
        <dbReference type="EMBL" id="KIM98827.1"/>
    </source>
</evidence>
<evidence type="ECO:0000259" key="1">
    <source>
        <dbReference type="PROSITE" id="PS50235"/>
    </source>
</evidence>
<evidence type="ECO:0000313" key="3">
    <source>
        <dbReference type="Proteomes" id="UP000054321"/>
    </source>
</evidence>
<dbReference type="InterPro" id="IPR001394">
    <property type="entry name" value="Peptidase_C19_UCH"/>
</dbReference>
<dbReference type="PANTHER" id="PTHR24006">
    <property type="entry name" value="UBIQUITIN CARBOXYL-TERMINAL HYDROLASE"/>
    <property type="match status" value="1"/>
</dbReference>